<dbReference type="EMBL" id="MRTP01000013">
    <property type="protein sequence ID" value="OMF49535.1"/>
    <property type="molecule type" value="Genomic_DNA"/>
</dbReference>
<dbReference type="STRING" id="297318.BK138_29025"/>
<name>A0A1R1ECJ0_9BACL</name>
<dbReference type="RefSeq" id="WP_076174942.1">
    <property type="nucleotide sequence ID" value="NZ_MRTP01000013.1"/>
</dbReference>
<gene>
    <name evidence="2" type="ORF">BK138_29025</name>
</gene>
<keyword evidence="2" id="KW-0808">Transferase</keyword>
<dbReference type="PANTHER" id="PTHR43617:SF20">
    <property type="entry name" value="N-ALPHA-ACETYLTRANSFERASE RIMI"/>
    <property type="match status" value="1"/>
</dbReference>
<dbReference type="InterPro" id="IPR006464">
    <property type="entry name" value="AcTrfase_RimI/Ard1"/>
</dbReference>
<dbReference type="GO" id="GO:0008999">
    <property type="term" value="F:protein-N-terminal-alanine acetyltransferase activity"/>
    <property type="evidence" value="ECO:0007669"/>
    <property type="project" value="TreeGrafter"/>
</dbReference>
<dbReference type="AlphaFoldDB" id="A0A1R1ECJ0"/>
<dbReference type="SUPFAM" id="SSF55729">
    <property type="entry name" value="Acyl-CoA N-acyltransferases (Nat)"/>
    <property type="match status" value="1"/>
</dbReference>
<keyword evidence="3" id="KW-1185">Reference proteome</keyword>
<reference evidence="2 3" key="1">
    <citation type="submission" date="2016-11" db="EMBL/GenBank/DDBJ databases">
        <title>Paenibacillus species isolates.</title>
        <authorList>
            <person name="Beno S.M."/>
        </authorList>
    </citation>
    <scope>NUCLEOTIDE SEQUENCE [LARGE SCALE GENOMIC DNA]</scope>
    <source>
        <strain evidence="2 3">FSL R5-0378</strain>
    </source>
</reference>
<evidence type="ECO:0000259" key="1">
    <source>
        <dbReference type="PROSITE" id="PS51186"/>
    </source>
</evidence>
<dbReference type="PANTHER" id="PTHR43617">
    <property type="entry name" value="L-AMINO ACID N-ACETYLTRANSFERASE"/>
    <property type="match status" value="1"/>
</dbReference>
<feature type="domain" description="N-acetyltransferase" evidence="1">
    <location>
        <begin position="12"/>
        <end position="155"/>
    </location>
</feature>
<protein>
    <submittedName>
        <fullName evidence="2">Ribosomal-protein-alanine N-acetyltransferase</fullName>
    </submittedName>
</protein>
<dbReference type="InterPro" id="IPR016181">
    <property type="entry name" value="Acyl_CoA_acyltransferase"/>
</dbReference>
<dbReference type="NCBIfam" id="TIGR01575">
    <property type="entry name" value="rimI"/>
    <property type="match status" value="1"/>
</dbReference>
<comment type="caution">
    <text evidence="2">The sequence shown here is derived from an EMBL/GenBank/DDBJ whole genome shotgun (WGS) entry which is preliminary data.</text>
</comment>
<proteinExistence type="predicted"/>
<dbReference type="InterPro" id="IPR050276">
    <property type="entry name" value="MshD_Acetyltransferase"/>
</dbReference>
<sequence length="166" mass="19326">MEQEIKQDAEGLTFRPMTLEDIPAVMVIEHDAFTLPWTEEAFRNELTHNHFARYMMMEWDGEPVGYAGMWTVIDEAHVTNIAVLSPYRGRKWGERLLLELMKTASQLGMKRMTLEVRVSNRVAQNLYMKMGFEPAGLRKGYYSDNQEDAMIMWAELFPDRSQNARG</sequence>
<organism evidence="2 3">
    <name type="scientific">Paenibacillus rhizosphaerae</name>
    <dbReference type="NCBI Taxonomy" id="297318"/>
    <lineage>
        <taxon>Bacteria</taxon>
        <taxon>Bacillati</taxon>
        <taxon>Bacillota</taxon>
        <taxon>Bacilli</taxon>
        <taxon>Bacillales</taxon>
        <taxon>Paenibacillaceae</taxon>
        <taxon>Paenibacillus</taxon>
    </lineage>
</organism>
<dbReference type="PROSITE" id="PS51186">
    <property type="entry name" value="GNAT"/>
    <property type="match status" value="1"/>
</dbReference>
<dbReference type="InterPro" id="IPR000182">
    <property type="entry name" value="GNAT_dom"/>
</dbReference>
<evidence type="ECO:0000313" key="3">
    <source>
        <dbReference type="Proteomes" id="UP000187172"/>
    </source>
</evidence>
<dbReference type="CDD" id="cd04301">
    <property type="entry name" value="NAT_SF"/>
    <property type="match status" value="1"/>
</dbReference>
<dbReference type="Gene3D" id="3.40.630.30">
    <property type="match status" value="1"/>
</dbReference>
<dbReference type="Proteomes" id="UP000187172">
    <property type="component" value="Unassembled WGS sequence"/>
</dbReference>
<accession>A0A1R1ECJ0</accession>
<evidence type="ECO:0000313" key="2">
    <source>
        <dbReference type="EMBL" id="OMF49535.1"/>
    </source>
</evidence>
<dbReference type="Pfam" id="PF00583">
    <property type="entry name" value="Acetyltransf_1"/>
    <property type="match status" value="1"/>
</dbReference>